<proteinExistence type="predicted"/>
<comment type="caution">
    <text evidence="1">The sequence shown here is derived from an EMBL/GenBank/DDBJ whole genome shotgun (WGS) entry which is preliminary data.</text>
</comment>
<accession>A0A8S9MZD5</accession>
<protein>
    <submittedName>
        <fullName evidence="1">Uncharacterized protein</fullName>
    </submittedName>
</protein>
<gene>
    <name evidence="1" type="ORF">F2Q69_00055727</name>
</gene>
<dbReference type="AlphaFoldDB" id="A0A8S9MZD5"/>
<name>A0A8S9MZD5_BRACR</name>
<dbReference type="EMBL" id="QGKX02002183">
    <property type="protein sequence ID" value="KAF3486337.1"/>
    <property type="molecule type" value="Genomic_DNA"/>
</dbReference>
<evidence type="ECO:0000313" key="2">
    <source>
        <dbReference type="Proteomes" id="UP000712600"/>
    </source>
</evidence>
<dbReference type="Proteomes" id="UP000712600">
    <property type="component" value="Unassembled WGS sequence"/>
</dbReference>
<sequence length="220" mass="24572">MLKQILESQNRSEKHVGYELKNLHTKVDGSYNDLNNKFSNSASNFKALENQFASMSCNSKRPMGSLPGTSEQNPKETMKSITLRSGKQLSPRALIRNNEKQGGEVVINVDDDVVIVDEKTNEEILEKIVEVKGKAKVGEEKNYIWRRLAAAIFSPRNQVAVVLHSSRLPYCAKHAYETDLKDLSTLGRGHQNIAKAACGRGHEFVASWPRLASAYEASLR</sequence>
<organism evidence="1 2">
    <name type="scientific">Brassica cretica</name>
    <name type="common">Mustard</name>
    <dbReference type="NCBI Taxonomy" id="69181"/>
    <lineage>
        <taxon>Eukaryota</taxon>
        <taxon>Viridiplantae</taxon>
        <taxon>Streptophyta</taxon>
        <taxon>Embryophyta</taxon>
        <taxon>Tracheophyta</taxon>
        <taxon>Spermatophyta</taxon>
        <taxon>Magnoliopsida</taxon>
        <taxon>eudicotyledons</taxon>
        <taxon>Gunneridae</taxon>
        <taxon>Pentapetalae</taxon>
        <taxon>rosids</taxon>
        <taxon>malvids</taxon>
        <taxon>Brassicales</taxon>
        <taxon>Brassicaceae</taxon>
        <taxon>Brassiceae</taxon>
        <taxon>Brassica</taxon>
    </lineage>
</organism>
<reference evidence="1" key="1">
    <citation type="submission" date="2019-12" db="EMBL/GenBank/DDBJ databases">
        <title>Genome sequencing and annotation of Brassica cretica.</title>
        <authorList>
            <person name="Studholme D.J."/>
            <person name="Sarris P."/>
        </authorList>
    </citation>
    <scope>NUCLEOTIDE SEQUENCE</scope>
    <source>
        <strain evidence="1">PFS-109/04</strain>
        <tissue evidence="1">Leaf</tissue>
    </source>
</reference>
<evidence type="ECO:0000313" key="1">
    <source>
        <dbReference type="EMBL" id="KAF3486337.1"/>
    </source>
</evidence>